<comment type="caution">
    <text evidence="2">The sequence shown here is derived from an EMBL/GenBank/DDBJ whole genome shotgun (WGS) entry which is preliminary data.</text>
</comment>
<reference evidence="2 3" key="1">
    <citation type="submission" date="2022-06" db="EMBL/GenBank/DDBJ databases">
        <title>Actinoplanes abujensis sp. nov., isolated from Nigerian arid soil.</title>
        <authorList>
            <person name="Ding P."/>
        </authorList>
    </citation>
    <scope>NUCLEOTIDE SEQUENCE [LARGE SCALE GENOMIC DNA]</scope>
    <source>
        <strain evidence="3">TRM88002</strain>
    </source>
</reference>
<gene>
    <name evidence="2" type="ORF">LXN57_47550</name>
</gene>
<evidence type="ECO:0000313" key="2">
    <source>
        <dbReference type="EMBL" id="MCM4085204.1"/>
    </source>
</evidence>
<evidence type="ECO:0000256" key="1">
    <source>
        <dbReference type="SAM" id="MobiDB-lite"/>
    </source>
</evidence>
<sequence>MNSPPGPGPAYPLERPGPDRDDARFTIGLLLEVAAVLQQHGYPPLVAAADLTRLHRALFTTIYQPKEPT</sequence>
<feature type="region of interest" description="Disordered" evidence="1">
    <location>
        <begin position="1"/>
        <end position="20"/>
    </location>
</feature>
<dbReference type="RefSeq" id="WP_251804936.1">
    <property type="nucleotide sequence ID" value="NZ_JAMQOL010000111.1"/>
</dbReference>
<accession>A0ABT0YIV8</accession>
<feature type="compositionally biased region" description="Pro residues" evidence="1">
    <location>
        <begin position="1"/>
        <end position="10"/>
    </location>
</feature>
<proteinExistence type="predicted"/>
<keyword evidence="3" id="KW-1185">Reference proteome</keyword>
<dbReference type="Proteomes" id="UP001523216">
    <property type="component" value="Unassembled WGS sequence"/>
</dbReference>
<name>A0ABT0YIV8_9ACTN</name>
<evidence type="ECO:0000313" key="3">
    <source>
        <dbReference type="Proteomes" id="UP001523216"/>
    </source>
</evidence>
<organism evidence="2 3">
    <name type="scientific">Paractinoplanes hotanensis</name>
    <dbReference type="NCBI Taxonomy" id="2906497"/>
    <lineage>
        <taxon>Bacteria</taxon>
        <taxon>Bacillati</taxon>
        <taxon>Actinomycetota</taxon>
        <taxon>Actinomycetes</taxon>
        <taxon>Micromonosporales</taxon>
        <taxon>Micromonosporaceae</taxon>
        <taxon>Paractinoplanes</taxon>
    </lineage>
</organism>
<dbReference type="EMBL" id="JAMQOL010000111">
    <property type="protein sequence ID" value="MCM4085204.1"/>
    <property type="molecule type" value="Genomic_DNA"/>
</dbReference>
<protein>
    <submittedName>
        <fullName evidence="2">Uncharacterized protein</fullName>
    </submittedName>
</protein>